<dbReference type="InterPro" id="IPR024775">
    <property type="entry name" value="DinB-like"/>
</dbReference>
<evidence type="ECO:0000259" key="2">
    <source>
        <dbReference type="Pfam" id="PF12867"/>
    </source>
</evidence>
<accession>A0AAU1LKF1</accession>
<evidence type="ECO:0000256" key="1">
    <source>
        <dbReference type="SAM" id="MobiDB-lite"/>
    </source>
</evidence>
<organism evidence="3">
    <name type="scientific">Streptomyces sp. NBC_00148</name>
    <dbReference type="NCBI Taxonomy" id="2903626"/>
    <lineage>
        <taxon>Bacteria</taxon>
        <taxon>Bacillati</taxon>
        <taxon>Actinomycetota</taxon>
        <taxon>Actinomycetes</taxon>
        <taxon>Kitasatosporales</taxon>
        <taxon>Streptomycetaceae</taxon>
        <taxon>Streptomyces</taxon>
    </lineage>
</organism>
<feature type="domain" description="DinB-like" evidence="2">
    <location>
        <begin position="42"/>
        <end position="194"/>
    </location>
</feature>
<feature type="region of interest" description="Disordered" evidence="1">
    <location>
        <begin position="59"/>
        <end position="90"/>
    </location>
</feature>
<evidence type="ECO:0000313" key="3">
    <source>
        <dbReference type="EMBL" id="WTQ71679.1"/>
    </source>
</evidence>
<dbReference type="Pfam" id="PF12867">
    <property type="entry name" value="DinB_2"/>
    <property type="match status" value="1"/>
</dbReference>
<protein>
    <submittedName>
        <fullName evidence="3">DinB family protein</fullName>
    </submittedName>
</protein>
<name>A0AAU1LKF1_9ACTN</name>
<gene>
    <name evidence="3" type="ORF">OG222_00710</name>
</gene>
<dbReference type="EMBL" id="CP108169">
    <property type="protein sequence ID" value="WTQ71679.1"/>
    <property type="molecule type" value="Genomic_DNA"/>
</dbReference>
<dbReference type="SUPFAM" id="SSF109854">
    <property type="entry name" value="DinB/YfiT-like putative metalloenzymes"/>
    <property type="match status" value="1"/>
</dbReference>
<reference evidence="3" key="1">
    <citation type="submission" date="2022-10" db="EMBL/GenBank/DDBJ databases">
        <title>The complete genomes of actinobacterial strains from the NBC collection.</title>
        <authorList>
            <person name="Joergensen T.S."/>
            <person name="Alvarez Arevalo M."/>
            <person name="Sterndorff E.B."/>
            <person name="Faurdal D."/>
            <person name="Vuksanovic O."/>
            <person name="Mourched A.-S."/>
            <person name="Charusanti P."/>
            <person name="Shaw S."/>
            <person name="Blin K."/>
            <person name="Weber T."/>
        </authorList>
    </citation>
    <scope>NUCLEOTIDE SEQUENCE</scope>
    <source>
        <strain evidence="3">NBC_00148</strain>
    </source>
</reference>
<sequence>MNAPARLITLLDQFDLARERLTGRLAGPFVDSGSGTDVEVPPLTDKEYLWEPVPDCWSVRRRDTGPGPGATALTGTGDWGRDTAPHPHPSPPPFTTLAWRLSHLSELLTLRADHTAGSHSLTRDDYRPVGDAAGALADFGASADAWRAALLGADDAALDTVGYSSYPHGSDPEDLFLETVWWVNQEVLHHGAEIALLRDLYRVRGGLA</sequence>
<dbReference type="AlphaFoldDB" id="A0AAU1LKF1"/>
<dbReference type="InterPro" id="IPR034660">
    <property type="entry name" value="DinB/YfiT-like"/>
</dbReference>
<proteinExistence type="predicted"/>